<dbReference type="AlphaFoldDB" id="A0A3B0Y181"/>
<accession>A0A3B0Y181</accession>
<organism evidence="1">
    <name type="scientific">hydrothermal vent metagenome</name>
    <dbReference type="NCBI Taxonomy" id="652676"/>
    <lineage>
        <taxon>unclassified sequences</taxon>
        <taxon>metagenomes</taxon>
        <taxon>ecological metagenomes</taxon>
    </lineage>
</organism>
<dbReference type="EMBL" id="UOFJ01000414">
    <property type="protein sequence ID" value="VAW69337.1"/>
    <property type="molecule type" value="Genomic_DNA"/>
</dbReference>
<gene>
    <name evidence="1" type="ORF">MNBD_GAMMA10-2751</name>
</gene>
<reference evidence="1" key="1">
    <citation type="submission" date="2018-06" db="EMBL/GenBank/DDBJ databases">
        <authorList>
            <person name="Zhirakovskaya E."/>
        </authorList>
    </citation>
    <scope>NUCLEOTIDE SEQUENCE</scope>
</reference>
<proteinExistence type="predicted"/>
<sequence length="57" mass="6496">MAIDLITPGHVHIVATKRMKQSEYILLLESMFEKAKKIIDIKAEIKLNESKLMGKKA</sequence>
<evidence type="ECO:0000313" key="1">
    <source>
        <dbReference type="EMBL" id="VAW69337.1"/>
    </source>
</evidence>
<name>A0A3B0Y181_9ZZZZ</name>
<protein>
    <submittedName>
        <fullName evidence="1">Uncharacterized protein</fullName>
    </submittedName>
</protein>